<evidence type="ECO:0000259" key="2">
    <source>
        <dbReference type="Pfam" id="PF13649"/>
    </source>
</evidence>
<dbReference type="InterPro" id="IPR041698">
    <property type="entry name" value="Methyltransf_25"/>
</dbReference>
<comment type="caution">
    <text evidence="3">The sequence shown here is derived from an EMBL/GenBank/DDBJ whole genome shotgun (WGS) entry which is preliminary data.</text>
</comment>
<dbReference type="PANTHER" id="PTHR44068:SF4">
    <property type="entry name" value="S-ADENOSYL-METHIONINE-STEROL-C-METHYLTRANSFERAS (AFU_ORTHOLOGUE AFUA_4G09190)"/>
    <property type="match status" value="1"/>
</dbReference>
<reference evidence="3" key="1">
    <citation type="submission" date="2023-08" db="EMBL/GenBank/DDBJ databases">
        <title>Black Yeasts Isolated from many extreme environments.</title>
        <authorList>
            <person name="Coleine C."/>
            <person name="Stajich J.E."/>
            <person name="Selbmann L."/>
        </authorList>
    </citation>
    <scope>NUCLEOTIDE SEQUENCE</scope>
    <source>
        <strain evidence="3">CCFEE 5401</strain>
    </source>
</reference>
<organism evidence="3 4">
    <name type="scientific">Meristemomyces frigidus</name>
    <dbReference type="NCBI Taxonomy" id="1508187"/>
    <lineage>
        <taxon>Eukaryota</taxon>
        <taxon>Fungi</taxon>
        <taxon>Dikarya</taxon>
        <taxon>Ascomycota</taxon>
        <taxon>Pezizomycotina</taxon>
        <taxon>Dothideomycetes</taxon>
        <taxon>Dothideomycetidae</taxon>
        <taxon>Mycosphaerellales</taxon>
        <taxon>Teratosphaeriaceae</taxon>
        <taxon>Meristemomyces</taxon>
    </lineage>
</organism>
<accession>A0AAN7YM12</accession>
<dbReference type="SUPFAM" id="SSF53335">
    <property type="entry name" value="S-adenosyl-L-methionine-dependent methyltransferases"/>
    <property type="match status" value="1"/>
</dbReference>
<dbReference type="CDD" id="cd02440">
    <property type="entry name" value="AdoMet_MTases"/>
    <property type="match status" value="1"/>
</dbReference>
<gene>
    <name evidence="3" type="ORF">LTR62_008173</name>
</gene>
<feature type="compositionally biased region" description="Low complexity" evidence="1">
    <location>
        <begin position="376"/>
        <end position="395"/>
    </location>
</feature>
<dbReference type="PANTHER" id="PTHR44068">
    <property type="entry name" value="ZGC:194242"/>
    <property type="match status" value="1"/>
</dbReference>
<evidence type="ECO:0000256" key="1">
    <source>
        <dbReference type="SAM" id="MobiDB-lite"/>
    </source>
</evidence>
<dbReference type="Proteomes" id="UP001310890">
    <property type="component" value="Unassembled WGS sequence"/>
</dbReference>
<dbReference type="GO" id="GO:0006696">
    <property type="term" value="P:ergosterol biosynthetic process"/>
    <property type="evidence" value="ECO:0007669"/>
    <property type="project" value="TreeGrafter"/>
</dbReference>
<proteinExistence type="predicted"/>
<dbReference type="AlphaFoldDB" id="A0AAN7YM12"/>
<protein>
    <recommendedName>
        <fullName evidence="2">Methyltransferase domain-containing protein</fullName>
    </recommendedName>
</protein>
<dbReference type="GO" id="GO:0005783">
    <property type="term" value="C:endoplasmic reticulum"/>
    <property type="evidence" value="ECO:0007669"/>
    <property type="project" value="TreeGrafter"/>
</dbReference>
<evidence type="ECO:0000313" key="4">
    <source>
        <dbReference type="Proteomes" id="UP001310890"/>
    </source>
</evidence>
<dbReference type="Pfam" id="PF13649">
    <property type="entry name" value="Methyltransf_25"/>
    <property type="match status" value="1"/>
</dbReference>
<name>A0AAN7YM12_9PEZI</name>
<dbReference type="EMBL" id="JAVRRL010000082">
    <property type="protein sequence ID" value="KAK5108597.1"/>
    <property type="molecule type" value="Genomic_DNA"/>
</dbReference>
<dbReference type="Gene3D" id="3.40.50.150">
    <property type="entry name" value="Vaccinia Virus protein VP39"/>
    <property type="match status" value="1"/>
</dbReference>
<dbReference type="InterPro" id="IPR050447">
    <property type="entry name" value="Erg6_SMT_methyltransf"/>
</dbReference>
<feature type="domain" description="Methyltransferase" evidence="2">
    <location>
        <begin position="142"/>
        <end position="236"/>
    </location>
</feature>
<dbReference type="GO" id="GO:0003838">
    <property type="term" value="F:sterol 24-C-methyltransferase activity"/>
    <property type="evidence" value="ECO:0007669"/>
    <property type="project" value="TreeGrafter"/>
</dbReference>
<dbReference type="InterPro" id="IPR029063">
    <property type="entry name" value="SAM-dependent_MTases_sf"/>
</dbReference>
<sequence>MATRTEPASATIIDPMTQTVLSETRQQPGIYQRVQTSWRSFVTLKDLTPEQVDSFMKSYVIYDLDWKDEKQMVEVLGPNYQQEVGKCLSDYYGVLNHLCAIGELEKMYVPPIMDPKFGILGNQLLYEKLIADELQLPPNAKVLDIGCGRGRVAAHMTNMTGAKVSGLNIDKDQVASAIAYNEVMNYDNTFVRRDMNDQPWPFQDEEFDAFYQIQAFSLCKDLPATCKELYRVLKPGARLSLLDWVSLDAYNPHDAHHRDLMREVKPIIGAVGTPTPQSMVDALEGAGFRMVKHYQPSHDGIQAPLLEGAKTYFYTARWVMHNLVYWKILPAHLGALFDRLNQGAESFIEADRSKLITTCYHWVAEKPAGGDGVPGKSGSPDSSSSEVLGVSGASSISEGKGVDTPPSSDELVDADYAKKSSS</sequence>
<feature type="region of interest" description="Disordered" evidence="1">
    <location>
        <begin position="369"/>
        <end position="422"/>
    </location>
</feature>
<evidence type="ECO:0000313" key="3">
    <source>
        <dbReference type="EMBL" id="KAK5108597.1"/>
    </source>
</evidence>